<sequence length="126" mass="13968">MQSLHPSIHRAVVASGFLLSFHRTLSHVYPPLTSDGAHQNFNLFHSIDKTPIQPRGGPSWRAIRAAQNNTHNNNNNSSSRSTTQHPQIQSTSGDTNAEPITICSSCSEFEVYRWSVVVGAINIRFD</sequence>
<dbReference type="EMBL" id="GGFJ01011963">
    <property type="protein sequence ID" value="MBW61104.1"/>
    <property type="molecule type" value="Transcribed_RNA"/>
</dbReference>
<name>A0A2M4C712_9DIPT</name>
<feature type="region of interest" description="Disordered" evidence="1">
    <location>
        <begin position="67"/>
        <end position="96"/>
    </location>
</feature>
<dbReference type="AlphaFoldDB" id="A0A2M4C712"/>
<organism evidence="2">
    <name type="scientific">Anopheles marajoara</name>
    <dbReference type="NCBI Taxonomy" id="58244"/>
    <lineage>
        <taxon>Eukaryota</taxon>
        <taxon>Metazoa</taxon>
        <taxon>Ecdysozoa</taxon>
        <taxon>Arthropoda</taxon>
        <taxon>Hexapoda</taxon>
        <taxon>Insecta</taxon>
        <taxon>Pterygota</taxon>
        <taxon>Neoptera</taxon>
        <taxon>Endopterygota</taxon>
        <taxon>Diptera</taxon>
        <taxon>Nematocera</taxon>
        <taxon>Culicoidea</taxon>
        <taxon>Culicidae</taxon>
        <taxon>Anophelinae</taxon>
        <taxon>Anopheles</taxon>
    </lineage>
</organism>
<proteinExistence type="predicted"/>
<accession>A0A2M4C712</accession>
<reference evidence="2" key="1">
    <citation type="submission" date="2018-01" db="EMBL/GenBank/DDBJ databases">
        <title>An insight into the sialome of Amazonian anophelines.</title>
        <authorList>
            <person name="Ribeiro J.M."/>
            <person name="Scarpassa V."/>
            <person name="Calvo E."/>
        </authorList>
    </citation>
    <scope>NUCLEOTIDE SEQUENCE</scope>
    <source>
        <tissue evidence="2">Salivary glands</tissue>
    </source>
</reference>
<evidence type="ECO:0000256" key="1">
    <source>
        <dbReference type="SAM" id="MobiDB-lite"/>
    </source>
</evidence>
<feature type="compositionally biased region" description="Low complexity" evidence="1">
    <location>
        <begin position="67"/>
        <end position="85"/>
    </location>
</feature>
<feature type="compositionally biased region" description="Polar residues" evidence="1">
    <location>
        <begin position="86"/>
        <end position="95"/>
    </location>
</feature>
<evidence type="ECO:0000313" key="2">
    <source>
        <dbReference type="EMBL" id="MBW61104.1"/>
    </source>
</evidence>
<protein>
    <submittedName>
        <fullName evidence="2">Putative secreted protein</fullName>
    </submittedName>
</protein>